<protein>
    <recommendedName>
        <fullName evidence="2">Major tropism determinant N-terminal domain-containing protein</fullName>
    </recommendedName>
</protein>
<comment type="caution">
    <text evidence="1">The sequence shown here is derived from an EMBL/GenBank/DDBJ whole genome shotgun (WGS) entry which is preliminary data.</text>
</comment>
<evidence type="ECO:0008006" key="2">
    <source>
        <dbReference type="Google" id="ProtNLM"/>
    </source>
</evidence>
<organism evidence="1">
    <name type="scientific">marine sediment metagenome</name>
    <dbReference type="NCBI Taxonomy" id="412755"/>
    <lineage>
        <taxon>unclassified sequences</taxon>
        <taxon>metagenomes</taxon>
        <taxon>ecological metagenomes</taxon>
    </lineage>
</organism>
<sequence>MAVEWKKLLIDGDQADNFTDLDDTPASLTGEGGKTVKVNSGGDALEFVDVAAEESKVKVSSNDTTPGYLDGKLIAGAGIALTEGDDAGDETLEAKISDGGVDTTQLAADAVDGTKLADGAVGSEHIEQLDAALDFGGQQAQDMVLHTVANSDARDALTPVVGKMVWQADESQAYICISAA</sequence>
<accession>X1CHF5</accession>
<proteinExistence type="predicted"/>
<name>X1CHF5_9ZZZZ</name>
<evidence type="ECO:0000313" key="1">
    <source>
        <dbReference type="EMBL" id="GAG95703.1"/>
    </source>
</evidence>
<dbReference type="AlphaFoldDB" id="X1CHF5"/>
<gene>
    <name evidence="1" type="ORF">S01H4_43040</name>
</gene>
<reference evidence="1" key="1">
    <citation type="journal article" date="2014" name="Front. Microbiol.">
        <title>High frequency of phylogenetically diverse reductive dehalogenase-homologous genes in deep subseafloor sedimentary metagenomes.</title>
        <authorList>
            <person name="Kawai M."/>
            <person name="Futagami T."/>
            <person name="Toyoda A."/>
            <person name="Takaki Y."/>
            <person name="Nishi S."/>
            <person name="Hori S."/>
            <person name="Arai W."/>
            <person name="Tsubouchi T."/>
            <person name="Morono Y."/>
            <person name="Uchiyama I."/>
            <person name="Ito T."/>
            <person name="Fujiyama A."/>
            <person name="Inagaki F."/>
            <person name="Takami H."/>
        </authorList>
    </citation>
    <scope>NUCLEOTIDE SEQUENCE</scope>
    <source>
        <strain evidence="1">Expedition CK06-06</strain>
    </source>
</reference>
<dbReference type="EMBL" id="BART01023699">
    <property type="protein sequence ID" value="GAG95703.1"/>
    <property type="molecule type" value="Genomic_DNA"/>
</dbReference>